<name>A0AA48RA71_9ZZZZ</name>
<feature type="domain" description="DUF5681" evidence="2">
    <location>
        <begin position="10"/>
        <end position="73"/>
    </location>
</feature>
<proteinExistence type="predicted"/>
<reference evidence="3" key="1">
    <citation type="submission" date="2023-07" db="EMBL/GenBank/DDBJ databases">
        <authorList>
            <person name="Pelsma A.J. K."/>
        </authorList>
    </citation>
    <scope>NUCLEOTIDE SEQUENCE</scope>
</reference>
<evidence type="ECO:0000256" key="1">
    <source>
        <dbReference type="SAM" id="MobiDB-lite"/>
    </source>
</evidence>
<gene>
    <name evidence="3" type="ORF">AMST5_02806</name>
</gene>
<dbReference type="AlphaFoldDB" id="A0AA48RA71"/>
<dbReference type="Pfam" id="PF18932">
    <property type="entry name" value="DUF5681"/>
    <property type="match status" value="1"/>
</dbReference>
<sequence>MTENTGPIQGGRFQPGQSGNPTGKPKGARHKTTLLAEKLMADDAEDVVKAVLTAAKTGDMTAARIVLDRLCPARRDNPVTFSLPQIETADDAAKAMGAILAAVAGGEISPSEGAEVARLLEGYVKTLETAEFERRLAALERRPLK</sequence>
<accession>A0AA48RA71</accession>
<evidence type="ECO:0000313" key="3">
    <source>
        <dbReference type="EMBL" id="CAJ0876661.1"/>
    </source>
</evidence>
<dbReference type="InterPro" id="IPR043736">
    <property type="entry name" value="DUF5681"/>
</dbReference>
<evidence type="ECO:0000259" key="2">
    <source>
        <dbReference type="Pfam" id="PF18932"/>
    </source>
</evidence>
<organism evidence="3">
    <name type="scientific">freshwater sediment metagenome</name>
    <dbReference type="NCBI Taxonomy" id="556182"/>
    <lineage>
        <taxon>unclassified sequences</taxon>
        <taxon>metagenomes</taxon>
        <taxon>ecological metagenomes</taxon>
    </lineage>
</organism>
<protein>
    <recommendedName>
        <fullName evidence="2">DUF5681 domain-containing protein</fullName>
    </recommendedName>
</protein>
<feature type="region of interest" description="Disordered" evidence="1">
    <location>
        <begin position="1"/>
        <end position="31"/>
    </location>
</feature>
<dbReference type="EMBL" id="OY288114">
    <property type="protein sequence ID" value="CAJ0876661.1"/>
    <property type="molecule type" value="Genomic_DNA"/>
</dbReference>